<protein>
    <submittedName>
        <fullName evidence="2">Uncharacterized protein</fullName>
    </submittedName>
</protein>
<dbReference type="PANTHER" id="PTHR34395">
    <property type="entry name" value="OS11G0427500 PROTEIN"/>
    <property type="match status" value="1"/>
</dbReference>
<evidence type="ECO:0000256" key="1">
    <source>
        <dbReference type="SAM" id="MobiDB-lite"/>
    </source>
</evidence>
<gene>
    <name evidence="2" type="ORF">PAHAL_9G623000</name>
</gene>
<dbReference type="EMBL" id="CM008054">
    <property type="protein sequence ID" value="PVH33310.1"/>
    <property type="molecule type" value="Genomic_DNA"/>
</dbReference>
<organism evidence="2">
    <name type="scientific">Panicum hallii</name>
    <dbReference type="NCBI Taxonomy" id="206008"/>
    <lineage>
        <taxon>Eukaryota</taxon>
        <taxon>Viridiplantae</taxon>
        <taxon>Streptophyta</taxon>
        <taxon>Embryophyta</taxon>
        <taxon>Tracheophyta</taxon>
        <taxon>Spermatophyta</taxon>
        <taxon>Magnoliopsida</taxon>
        <taxon>Liliopsida</taxon>
        <taxon>Poales</taxon>
        <taxon>Poaceae</taxon>
        <taxon>PACMAD clade</taxon>
        <taxon>Panicoideae</taxon>
        <taxon>Panicodae</taxon>
        <taxon>Paniceae</taxon>
        <taxon>Panicinae</taxon>
        <taxon>Panicum</taxon>
        <taxon>Panicum sect. Panicum</taxon>
    </lineage>
</organism>
<proteinExistence type="predicted"/>
<dbReference type="PANTHER" id="PTHR34395:SF15">
    <property type="entry name" value="OS09G0292400 PROTEIN"/>
    <property type="match status" value="1"/>
</dbReference>
<evidence type="ECO:0000313" key="2">
    <source>
        <dbReference type="EMBL" id="PVH33310.1"/>
    </source>
</evidence>
<feature type="compositionally biased region" description="Acidic residues" evidence="1">
    <location>
        <begin position="13"/>
        <end position="26"/>
    </location>
</feature>
<feature type="compositionally biased region" description="Basic and acidic residues" evidence="1">
    <location>
        <begin position="1"/>
        <end position="12"/>
    </location>
</feature>
<dbReference type="Gramene" id="PVH33310">
    <property type="protein sequence ID" value="PVH33310"/>
    <property type="gene ID" value="PAHAL_9G623000"/>
</dbReference>
<dbReference type="AlphaFoldDB" id="A0A2T8I6L4"/>
<feature type="region of interest" description="Disordered" evidence="1">
    <location>
        <begin position="1"/>
        <end position="59"/>
    </location>
</feature>
<sequence>MEDEEPLRLLKELEDDTQQQDDDVVLLEDQRNSREEETEDADVSEVQRNLTEQETQADKAVTEKQIRLVAIAKRRHEKQDRKSSKSSRVECMMERYIEMKKKECSQAADYSIKKCVYMLSTMDVIKQEKIKAYSVFKIPENREIFLCACEDDLESALCWLRSEIV</sequence>
<accession>A0A2T8I6L4</accession>
<dbReference type="Proteomes" id="UP000243499">
    <property type="component" value="Chromosome 9"/>
</dbReference>
<name>A0A2T8I6L4_9POAL</name>
<reference evidence="2" key="1">
    <citation type="submission" date="2018-04" db="EMBL/GenBank/DDBJ databases">
        <title>WGS assembly of Panicum hallii.</title>
        <authorList>
            <person name="Lovell J."/>
            <person name="Jenkins J."/>
            <person name="Lowry D."/>
            <person name="Mamidi S."/>
            <person name="Sreedasyam A."/>
            <person name="Weng X."/>
            <person name="Barry K."/>
            <person name="Bonette J."/>
            <person name="Campitelli B."/>
            <person name="Daum C."/>
            <person name="Gordon S."/>
            <person name="Gould B."/>
            <person name="Lipzen A."/>
            <person name="Macqueen A."/>
            <person name="Palacio-Mejia J."/>
            <person name="Plott C."/>
            <person name="Shakirov E."/>
            <person name="Shu S."/>
            <person name="Yoshinaga Y."/>
            <person name="Zane M."/>
            <person name="Rokhsar D."/>
            <person name="Grimwood J."/>
            <person name="Schmutz J."/>
            <person name="Juenger T."/>
        </authorList>
    </citation>
    <scope>NUCLEOTIDE SEQUENCE [LARGE SCALE GENOMIC DNA]</scope>
    <source>
        <strain evidence="2">FIL2</strain>
    </source>
</reference>